<keyword evidence="13 18" id="KW-0401">Integrin</keyword>
<evidence type="ECO:0000256" key="9">
    <source>
        <dbReference type="ARBA" id="ARBA00022837"/>
    </source>
</evidence>
<reference evidence="25 26" key="1">
    <citation type="journal article" date="2018" name="Gigascience">
        <title>Genomes of trombidid mites reveal novel predicted allergens and laterally-transferred genes associated with secondary metabolism.</title>
        <authorList>
            <person name="Dong X."/>
            <person name="Chaisiri K."/>
            <person name="Xia D."/>
            <person name="Armstrong S.D."/>
            <person name="Fang Y."/>
            <person name="Donnelly M.J."/>
            <person name="Kadowaki T."/>
            <person name="McGarry J.W."/>
            <person name="Darby A.C."/>
            <person name="Makepeace B.L."/>
        </authorList>
    </citation>
    <scope>NUCLEOTIDE SEQUENCE [LARGE SCALE GENOMIC DNA]</scope>
    <source>
        <strain evidence="25">UoL-WK</strain>
    </source>
</reference>
<keyword evidence="8" id="KW-0677">Repeat</keyword>
<dbReference type="InterPro" id="IPR040622">
    <property type="entry name" value="EGF_integrin_1"/>
</dbReference>
<evidence type="ECO:0000256" key="8">
    <source>
        <dbReference type="ARBA" id="ARBA00022737"/>
    </source>
</evidence>
<feature type="disulfide bond" evidence="17">
    <location>
        <begin position="440"/>
        <end position="444"/>
    </location>
</feature>
<sequence length="787" mass="89026">MFSSSFSFLLLASIAENNTDPCLQKERCSECITASPLCSWCTEEEFAHRRCDTYRNLEKNGCNDAHIYHPRNEYEVTENFELSVKAAKESDAVQIKPQRINLKLRPNSPRKFPVQFRQAVDYPVDLYYLMDLSKSMQDDKEKLALLGDLLASEMQRITSNFRLGFGSFVDKVAMPYVNMQPDKLLEPCTGCVKPYGFKNHMPLDTDTSRFKARVNETQISGNVDAPEGGFDAIMQSIVCREDIKWRKNSRKLLVFSTDASFHCAGDGKLGGIIKPNDGKCHMSGGEYVASLDQDYPSVGQIHQKVKEYDVNLIFAVTQKHFETYDQLKSLIEGASAGVLKEDSSNIVDLVKEEYQKITSVVELKDNATSDVKVSYYSSCVGDERKETAECKGLHVGTTIDYDIVIEVLKCPENPNERNQTIVIKPSTLSDQLIINLEIICECDCEKEWNEEKNSAHCSGFGTYECGICSCHSNRYGDSCECDAKNLTQSEQEKLCKYRETDTVVCSGRGACRCGKCKCDQRIDMLIYGDYCECNNLNCDRGGDRALICSGNGVCDCGECKCDPEWGGRACDCYLNSSICISPKSGLICNGHGDCVCGRCQCYRSDNNTAEEYTGQFCDVCPTCPTKCENFTECVRCQQWKTGELSEDECILCPFKVIPVNELDVYEDETYCVFMDGDCKAEFKYRQPNLTEDIFFVTVKRDKDCPVVVNVFLVVIGLIIFIVLLGLLLLLLWKICVIIHDRREFAKFEQERQNAKWDTVRFAAKIQFINKLHQHSKIHCMANDKRMV</sequence>
<dbReference type="Gene3D" id="4.10.1240.30">
    <property type="match status" value="1"/>
</dbReference>
<evidence type="ECO:0000256" key="6">
    <source>
        <dbReference type="ARBA" id="ARBA00022723"/>
    </source>
</evidence>
<proteinExistence type="inferred from homology"/>
<dbReference type="SUPFAM" id="SSF69687">
    <property type="entry name" value="Integrin beta tail domain"/>
    <property type="match status" value="1"/>
</dbReference>
<feature type="disulfide bond" evidence="17">
    <location>
        <begin position="594"/>
        <end position="599"/>
    </location>
</feature>
<feature type="domain" description="Integrin beta subunit cytoplasmic" evidence="22">
    <location>
        <begin position="733"/>
        <end position="764"/>
    </location>
</feature>
<comment type="caution">
    <text evidence="25">The sequence shown here is derived from an EMBL/GenBank/DDBJ whole genome shotgun (WGS) entry which is preliminary data.</text>
</comment>
<feature type="disulfide bond" evidence="17">
    <location>
        <begin position="596"/>
        <end position="649"/>
    </location>
</feature>
<organism evidence="25 26">
    <name type="scientific">Dinothrombium tinctorium</name>
    <dbReference type="NCBI Taxonomy" id="1965070"/>
    <lineage>
        <taxon>Eukaryota</taxon>
        <taxon>Metazoa</taxon>
        <taxon>Ecdysozoa</taxon>
        <taxon>Arthropoda</taxon>
        <taxon>Chelicerata</taxon>
        <taxon>Arachnida</taxon>
        <taxon>Acari</taxon>
        <taxon>Acariformes</taxon>
        <taxon>Trombidiformes</taxon>
        <taxon>Prostigmata</taxon>
        <taxon>Anystina</taxon>
        <taxon>Parasitengona</taxon>
        <taxon>Trombidioidea</taxon>
        <taxon>Trombidiidae</taxon>
        <taxon>Dinothrombium</taxon>
    </lineage>
</organism>
<dbReference type="FunFam" id="2.10.25.10:FF:000043">
    <property type="entry name" value="Integrin beta"/>
    <property type="match status" value="1"/>
</dbReference>
<dbReference type="InterPro" id="IPR002369">
    <property type="entry name" value="Integrin_bsu_VWA"/>
</dbReference>
<feature type="disulfide bond" evidence="17">
    <location>
        <begin position="28"/>
        <end position="38"/>
    </location>
</feature>
<feature type="disulfide bond" evidence="17">
    <location>
        <begin position="511"/>
        <end position="516"/>
    </location>
</feature>
<dbReference type="Proteomes" id="UP000285301">
    <property type="component" value="Unassembled WGS sequence"/>
</dbReference>
<feature type="disulfide bond" evidence="17">
    <location>
        <begin position="31"/>
        <end position="62"/>
    </location>
</feature>
<keyword evidence="9" id="KW-0106">Calcium</keyword>
<dbReference type="SUPFAM" id="SSF53300">
    <property type="entry name" value="vWA-like"/>
    <property type="match status" value="1"/>
</dbReference>
<feature type="disulfide bond" evidence="17">
    <location>
        <begin position="554"/>
        <end position="559"/>
    </location>
</feature>
<dbReference type="SUPFAM" id="SSF103575">
    <property type="entry name" value="Plexin repeat"/>
    <property type="match status" value="1"/>
</dbReference>
<evidence type="ECO:0000256" key="14">
    <source>
        <dbReference type="ARBA" id="ARBA00023136"/>
    </source>
</evidence>
<feature type="disulfide bond" evidence="17">
    <location>
        <begin position="633"/>
        <end position="704"/>
    </location>
</feature>
<keyword evidence="4" id="KW-0245">EGF-like domain</keyword>
<feature type="disulfide bond" evidence="17">
    <location>
        <begin position="533"/>
        <end position="538"/>
    </location>
</feature>
<keyword evidence="15 17" id="KW-1015">Disulfide bond</keyword>
<evidence type="ECO:0000313" key="24">
    <source>
        <dbReference type="EMBL" id="RWS09459.1"/>
    </source>
</evidence>
<evidence type="ECO:0000256" key="11">
    <source>
        <dbReference type="ARBA" id="ARBA00022889"/>
    </source>
</evidence>
<feature type="signal peptide" evidence="20">
    <location>
        <begin position="1"/>
        <end position="19"/>
    </location>
</feature>
<feature type="disulfide bond" evidence="17">
    <location>
        <begin position="556"/>
        <end position="588"/>
    </location>
</feature>
<dbReference type="InterPro" id="IPR012896">
    <property type="entry name" value="Integrin_bsu_tail"/>
</dbReference>
<dbReference type="PROSITE" id="PS00243">
    <property type="entry name" value="I_EGF_1"/>
    <property type="match status" value="1"/>
</dbReference>
<dbReference type="InterPro" id="IPR057243">
    <property type="entry name" value="Integrin_I-EGF_CS"/>
</dbReference>
<keyword evidence="11 18" id="KW-0130">Cell adhesion</keyword>
<evidence type="ECO:0000259" key="21">
    <source>
        <dbReference type="SMART" id="SM00187"/>
    </source>
</evidence>
<dbReference type="Gene3D" id="2.60.40.1510">
    <property type="entry name" value="ntegrin, alpha v. Chain A, domain 3"/>
    <property type="match status" value="1"/>
</dbReference>
<evidence type="ECO:0000259" key="22">
    <source>
        <dbReference type="SMART" id="SM01241"/>
    </source>
</evidence>
<dbReference type="Pfam" id="PF17205">
    <property type="entry name" value="PSI_integrin"/>
    <property type="match status" value="1"/>
</dbReference>
<evidence type="ECO:0000256" key="1">
    <source>
        <dbReference type="ARBA" id="ARBA00004251"/>
    </source>
</evidence>
<dbReference type="SMART" id="SM01241">
    <property type="entry name" value="Integrin_b_cyt"/>
    <property type="match status" value="1"/>
</dbReference>
<evidence type="ECO:0000256" key="5">
    <source>
        <dbReference type="ARBA" id="ARBA00022692"/>
    </source>
</evidence>
<feature type="disulfide bond" evidence="17">
    <location>
        <begin position="470"/>
        <end position="479"/>
    </location>
</feature>
<reference evidence="25" key="2">
    <citation type="submission" date="2018-11" db="EMBL/GenBank/DDBJ databases">
        <title>Trombidioid mite genomics.</title>
        <authorList>
            <person name="Dong X."/>
        </authorList>
    </citation>
    <scope>NUCLEOTIDE SEQUENCE</scope>
    <source>
        <strain evidence="25">UoL-WK</strain>
    </source>
</reference>
<dbReference type="GO" id="GO:0046872">
    <property type="term" value="F:metal ion binding"/>
    <property type="evidence" value="ECO:0007669"/>
    <property type="project" value="UniProtKB-KW"/>
</dbReference>
<feature type="disulfide bond" evidence="17">
    <location>
        <begin position="627"/>
        <end position="636"/>
    </location>
</feature>
<feature type="disulfide bond" evidence="17">
    <location>
        <begin position="379"/>
        <end position="390"/>
    </location>
</feature>
<keyword evidence="16" id="KW-0325">Glycoprotein</keyword>
<keyword evidence="6" id="KW-0479">Metal-binding</keyword>
<dbReference type="InterPro" id="IPR057073">
    <property type="entry name" value="EGF_integrin_2"/>
</dbReference>
<evidence type="ECO:0000256" key="3">
    <source>
        <dbReference type="ARBA" id="ARBA00022475"/>
    </source>
</evidence>
<accession>A0A3S3PGY3</accession>
<dbReference type="InterPro" id="IPR032695">
    <property type="entry name" value="Integrin_dom_sf"/>
</dbReference>
<dbReference type="GO" id="GO:0008305">
    <property type="term" value="C:integrin complex"/>
    <property type="evidence" value="ECO:0007669"/>
    <property type="project" value="TreeGrafter"/>
</dbReference>
<dbReference type="Pfam" id="PF08725">
    <property type="entry name" value="Integrin_b_cyt"/>
    <property type="match status" value="1"/>
</dbReference>
<feature type="disulfide bond" evidence="17">
    <location>
        <begin position="561"/>
        <end position="570"/>
    </location>
</feature>
<dbReference type="PRINTS" id="PR01186">
    <property type="entry name" value="INTEGRINB"/>
</dbReference>
<dbReference type="Gene3D" id="1.20.5.100">
    <property type="entry name" value="Cytochrome c1, transmembrane anchor, C-terminal"/>
    <property type="match status" value="1"/>
</dbReference>
<dbReference type="Pfam" id="PF18372">
    <property type="entry name" value="I-EGF_1"/>
    <property type="match status" value="1"/>
</dbReference>
<keyword evidence="26" id="KW-1185">Reference proteome</keyword>
<keyword evidence="3" id="KW-1003">Cell membrane</keyword>
<dbReference type="OrthoDB" id="410592at2759"/>
<feature type="disulfide bond" evidence="17">
    <location>
        <begin position="572"/>
        <end position="579"/>
    </location>
</feature>
<feature type="domain" description="Integrin beta subunit VWA" evidence="21">
    <location>
        <begin position="27"/>
        <end position="442"/>
    </location>
</feature>
<evidence type="ECO:0000256" key="17">
    <source>
        <dbReference type="PIRSR" id="PIRSR002512-1"/>
    </source>
</evidence>
<dbReference type="EMBL" id="NCKU01002493">
    <property type="protein sequence ID" value="RWS09461.1"/>
    <property type="molecule type" value="Genomic_DNA"/>
</dbReference>
<evidence type="ECO:0000313" key="26">
    <source>
        <dbReference type="Proteomes" id="UP000285301"/>
    </source>
</evidence>
<dbReference type="PIRSF" id="PIRSF002512">
    <property type="entry name" value="Integrin_B"/>
    <property type="match status" value="1"/>
</dbReference>
<dbReference type="GO" id="GO:0007229">
    <property type="term" value="P:integrin-mediated signaling pathway"/>
    <property type="evidence" value="ECO:0007669"/>
    <property type="project" value="UniProtKB-KW"/>
</dbReference>
<dbReference type="Gene3D" id="3.40.50.410">
    <property type="entry name" value="von Willebrand factor, type A domain"/>
    <property type="match status" value="1"/>
</dbReference>
<gene>
    <name evidence="25" type="ORF">B4U79_09697</name>
    <name evidence="24" type="ORF">B4U79_12172</name>
</gene>
<evidence type="ECO:0000256" key="15">
    <source>
        <dbReference type="ARBA" id="ARBA00023157"/>
    </source>
</evidence>
<evidence type="ECO:0000256" key="10">
    <source>
        <dbReference type="ARBA" id="ARBA00022842"/>
    </source>
</evidence>
<dbReference type="SUPFAM" id="SSF69179">
    <property type="entry name" value="Integrin domains"/>
    <property type="match status" value="1"/>
</dbReference>
<feature type="disulfide bond" evidence="17">
    <location>
        <begin position="513"/>
        <end position="548"/>
    </location>
</feature>
<protein>
    <recommendedName>
        <fullName evidence="18">Integrin beta</fullName>
    </recommendedName>
</protein>
<dbReference type="Pfam" id="PF00362">
    <property type="entry name" value="Integrin_beta"/>
    <property type="match status" value="1"/>
</dbReference>
<dbReference type="AlphaFoldDB" id="A0A3S3PGY3"/>
<dbReference type="SMART" id="SM00187">
    <property type="entry name" value="INB"/>
    <property type="match status" value="1"/>
</dbReference>
<keyword evidence="14 19" id="KW-0472">Membrane</keyword>
<evidence type="ECO:0000256" key="13">
    <source>
        <dbReference type="ARBA" id="ARBA00023037"/>
    </source>
</evidence>
<evidence type="ECO:0000313" key="25">
    <source>
        <dbReference type="EMBL" id="RWS09461.1"/>
    </source>
</evidence>
<dbReference type="PANTHER" id="PTHR10082:SF60">
    <property type="entry name" value="INTEGRIN BETA-PS"/>
    <property type="match status" value="1"/>
</dbReference>
<dbReference type="InterPro" id="IPR014836">
    <property type="entry name" value="Integrin_bsu_cyt_dom"/>
</dbReference>
<dbReference type="GO" id="GO:0007157">
    <property type="term" value="P:heterophilic cell-cell adhesion via plasma membrane cell adhesion molecules"/>
    <property type="evidence" value="ECO:0007669"/>
    <property type="project" value="UniProtKB-ARBA"/>
</dbReference>
<evidence type="ECO:0000256" key="19">
    <source>
        <dbReference type="SAM" id="Phobius"/>
    </source>
</evidence>
<feature type="chain" id="PRO_5033399006" description="Integrin beta" evidence="20">
    <location>
        <begin position="20"/>
        <end position="787"/>
    </location>
</feature>
<dbReference type="GO" id="GO:0009986">
    <property type="term" value="C:cell surface"/>
    <property type="evidence" value="ECO:0007669"/>
    <property type="project" value="TreeGrafter"/>
</dbReference>
<keyword evidence="12 19" id="KW-1133">Transmembrane helix</keyword>
<feature type="domain" description="Integrin beta subunit tail" evidence="23">
    <location>
        <begin position="627"/>
        <end position="709"/>
    </location>
</feature>
<dbReference type="EMBL" id="NCKU01002494">
    <property type="protein sequence ID" value="RWS09459.1"/>
    <property type="molecule type" value="Genomic_DNA"/>
</dbReference>
<dbReference type="GO" id="GO:0016477">
    <property type="term" value="P:cell migration"/>
    <property type="evidence" value="ECO:0007669"/>
    <property type="project" value="TreeGrafter"/>
</dbReference>
<comment type="subcellular location">
    <subcellularLocation>
        <location evidence="1 18">Cell membrane</location>
        <topology evidence="1 18">Single-pass type I membrane protein</topology>
    </subcellularLocation>
</comment>
<dbReference type="GO" id="GO:0007160">
    <property type="term" value="P:cell-matrix adhesion"/>
    <property type="evidence" value="ECO:0007669"/>
    <property type="project" value="TreeGrafter"/>
</dbReference>
<evidence type="ECO:0000256" key="16">
    <source>
        <dbReference type="ARBA" id="ARBA00023180"/>
    </source>
</evidence>
<dbReference type="Gene3D" id="2.10.25.10">
    <property type="entry name" value="Laminin"/>
    <property type="match status" value="4"/>
</dbReference>
<dbReference type="GO" id="GO:0005925">
    <property type="term" value="C:focal adhesion"/>
    <property type="evidence" value="ECO:0007669"/>
    <property type="project" value="TreeGrafter"/>
</dbReference>
<feature type="disulfide bond" evidence="17">
    <location>
        <begin position="620"/>
        <end position="623"/>
    </location>
</feature>
<dbReference type="InterPro" id="IPR036349">
    <property type="entry name" value="Integrin_bsu_tail_dom_sf"/>
</dbReference>
<evidence type="ECO:0000256" key="4">
    <source>
        <dbReference type="ARBA" id="ARBA00022536"/>
    </source>
</evidence>
<keyword evidence="10" id="KW-0460">Magnesium</keyword>
<dbReference type="Gene3D" id="3.30.1680.10">
    <property type="entry name" value="ligand-binding face of the semaphorins, domain 2"/>
    <property type="match status" value="1"/>
</dbReference>
<dbReference type="PANTHER" id="PTHR10082">
    <property type="entry name" value="INTEGRIN BETA SUBUNIT"/>
    <property type="match status" value="1"/>
</dbReference>
<dbReference type="FunFam" id="2.10.25.10:FF:000249">
    <property type="entry name" value="Integrin subunit beta like 1"/>
    <property type="match status" value="1"/>
</dbReference>
<dbReference type="Pfam" id="PF23105">
    <property type="entry name" value="EGF_integrin"/>
    <property type="match status" value="2"/>
</dbReference>
<evidence type="ECO:0000256" key="20">
    <source>
        <dbReference type="SAM" id="SignalP"/>
    </source>
</evidence>
<comment type="similarity">
    <text evidence="2 18">Belongs to the integrin beta chain family.</text>
</comment>
<evidence type="ECO:0000256" key="7">
    <source>
        <dbReference type="ARBA" id="ARBA00022729"/>
    </source>
</evidence>
<feature type="disulfide bond" evidence="17">
    <location>
        <begin position="601"/>
        <end position="617"/>
    </location>
</feature>
<name>A0A3S3PGY3_9ACAR</name>
<dbReference type="Pfam" id="PF07965">
    <property type="entry name" value="Integrin_B_tail"/>
    <property type="match status" value="1"/>
</dbReference>
<dbReference type="SMART" id="SM01242">
    <property type="entry name" value="Integrin_B_tail"/>
    <property type="match status" value="1"/>
</dbReference>
<dbReference type="InterPro" id="IPR015812">
    <property type="entry name" value="Integrin_bsu"/>
</dbReference>
<dbReference type="SUPFAM" id="SSF57196">
    <property type="entry name" value="EGF/Laminin"/>
    <property type="match status" value="1"/>
</dbReference>
<feature type="disulfide bond" evidence="17">
    <location>
        <begin position="41"/>
        <end position="51"/>
    </location>
</feature>
<keyword evidence="5 18" id="KW-0812">Transmembrane</keyword>
<evidence type="ECO:0000256" key="18">
    <source>
        <dbReference type="RuleBase" id="RU000633"/>
    </source>
</evidence>
<feature type="disulfide bond" evidence="17">
    <location>
        <begin position="481"/>
        <end position="495"/>
    </location>
</feature>
<evidence type="ECO:0000256" key="2">
    <source>
        <dbReference type="ARBA" id="ARBA00007449"/>
    </source>
</evidence>
<dbReference type="InterPro" id="IPR033760">
    <property type="entry name" value="Integrin_beta_N"/>
</dbReference>
<feature type="transmembrane region" description="Helical" evidence="19">
    <location>
        <begin position="706"/>
        <end position="732"/>
    </location>
</feature>
<feature type="disulfide bond" evidence="17">
    <location>
        <begin position="239"/>
        <end position="280"/>
    </location>
</feature>
<dbReference type="InterPro" id="IPR036465">
    <property type="entry name" value="vWFA_dom_sf"/>
</dbReference>
<feature type="disulfide bond" evidence="17">
    <location>
        <begin position="188"/>
        <end position="191"/>
    </location>
</feature>
<keyword evidence="7 20" id="KW-0732">Signal</keyword>
<evidence type="ECO:0000259" key="23">
    <source>
        <dbReference type="SMART" id="SM01242"/>
    </source>
</evidence>
<dbReference type="STRING" id="1965070.A0A3S3PGY3"/>
<evidence type="ECO:0000256" key="12">
    <source>
        <dbReference type="ARBA" id="ARBA00022989"/>
    </source>
</evidence>
<dbReference type="GO" id="GO:0033627">
    <property type="term" value="P:cell adhesion mediated by integrin"/>
    <property type="evidence" value="ECO:0007669"/>
    <property type="project" value="TreeGrafter"/>
</dbReference>
<dbReference type="FunFam" id="3.40.50.410:FF:000002">
    <property type="entry name" value="Integrin beta"/>
    <property type="match status" value="1"/>
</dbReference>
<dbReference type="GO" id="GO:0005178">
    <property type="term" value="F:integrin binding"/>
    <property type="evidence" value="ECO:0007669"/>
    <property type="project" value="TreeGrafter"/>
</dbReference>
<feature type="disulfide bond" evidence="17">
    <location>
        <begin position="465"/>
        <end position="505"/>
    </location>
</feature>
<feature type="disulfide bond" evidence="17">
    <location>
        <begin position="518"/>
        <end position="531"/>
    </location>
</feature>